<dbReference type="NCBIfam" id="TIGR03660">
    <property type="entry name" value="T1SS_rpt_143"/>
    <property type="match status" value="1"/>
</dbReference>
<comment type="caution">
    <text evidence="2">The sequence shown here is derived from an EMBL/GenBank/DDBJ whole genome shotgun (WGS) entry which is preliminary data.</text>
</comment>
<evidence type="ECO:0000256" key="1">
    <source>
        <dbReference type="SAM" id="MobiDB-lite"/>
    </source>
</evidence>
<dbReference type="EMBL" id="JACHGA010000023">
    <property type="protein sequence ID" value="MBB5278581.1"/>
    <property type="molecule type" value="Genomic_DNA"/>
</dbReference>
<sequence length="824" mass="85794">MSIEDPRLSSIDNTSAADDFDSAVEQHLGFASETVEGIEVAQAETPDTGRTDRLPTQTPVQTAAAVIPTEVTPNAENVVTLPAGIELDNLEFEVDGANLVLILADGTEIVVIGGAANIPTFVIGDVELPQVALFAALEGSNINVAAGPDGTFTAQGTPDASRNLVDNPIDAAPEDFALADLLEDTSFGDELRTGIVLGADASDTEPTFLGATAGFVDEDYLENGNFNDEASGNFSFRGSLGINWGPDNANGLGNTGLTLANDRGVAFTPATLSALAAQGYTSDGVALVYELSANGTVLTAYKDNGEGKGEEVFTVSVSDIATNGSYTFTLIGNLDHPDGQSENNIVIQFPFTAQDSDGSRASSSFSVTVNDDSPVIDGEADASGPVSEDYLKNGNPEVENPEELSNSVHRDLGIRWGADNDLKSEAIVDGEPTGDDPIGRTLAFAGLDTSSTSGDIIAAISDLAGLTSDNETLQYYIDYARDSEGNWNGGYVLVAYKETVEGEQAAKSFMAEGSEYPAGTVFTITLDPTSETGSYTFTLIGNLDHAAPPEGAGDNGGDVPSPMLLSELPGADEVLSLNIPFTATDADGDSARGSFTVDVIDDVPVQSGCELVFTVDEDDINTDLSTGTSPNDTARWDNSYTGDPNVGNDRGPAFISGSLTSLVKPGADGPVSFSFVTGEAAEAALETLTELGLSSQSDALSYRIVGNALEAYVAGGEGGAERVVFSLTVQPGGKFEFKLFDQLDHDAPGDDGLAYRHNTPQSDENFDLQDELDRVEVTDINFGALIKATDGDGDSVTLDCPSSNNLRLLGLWKNGVSSSVCGLI</sequence>
<dbReference type="InterPro" id="IPR019959">
    <property type="entry name" value="T1SS-143_rpt-cont_dom"/>
</dbReference>
<organism evidence="2 3">
    <name type="scientific">Rhizobium rosettiformans</name>
    <dbReference type="NCBI Taxonomy" id="1368430"/>
    <lineage>
        <taxon>Bacteria</taxon>
        <taxon>Pseudomonadati</taxon>
        <taxon>Pseudomonadota</taxon>
        <taxon>Alphaproteobacteria</taxon>
        <taxon>Hyphomicrobiales</taxon>
        <taxon>Rhizobiaceae</taxon>
        <taxon>Rhizobium/Agrobacterium group</taxon>
        <taxon>Rhizobium</taxon>
    </lineage>
</organism>
<accession>A0A7W8HUM7</accession>
<dbReference type="RefSeq" id="WP_183954753.1">
    <property type="nucleotide sequence ID" value="NZ_JACHGA010000023.1"/>
</dbReference>
<feature type="region of interest" description="Disordered" evidence="1">
    <location>
        <begin position="360"/>
        <end position="406"/>
    </location>
</feature>
<protein>
    <submittedName>
        <fullName evidence="2">T1SS-143 domain-containing protein</fullName>
    </submittedName>
</protein>
<keyword evidence="3" id="KW-1185">Reference proteome</keyword>
<dbReference type="AlphaFoldDB" id="A0A7W8HUM7"/>
<proteinExistence type="predicted"/>
<dbReference type="Proteomes" id="UP000550895">
    <property type="component" value="Unassembled WGS sequence"/>
</dbReference>
<gene>
    <name evidence="2" type="ORF">HNR26_004682</name>
</gene>
<name>A0A7W8HUM7_9HYPH</name>
<reference evidence="2 3" key="1">
    <citation type="submission" date="2020-08" db="EMBL/GenBank/DDBJ databases">
        <title>Genomic Encyclopedia of Type Strains, Phase IV (KMG-IV): sequencing the most valuable type-strain genomes for metagenomic binning, comparative biology and taxonomic classification.</title>
        <authorList>
            <person name="Goeker M."/>
        </authorList>
    </citation>
    <scope>NUCLEOTIDE SEQUENCE [LARGE SCALE GENOMIC DNA]</scope>
    <source>
        <strain evidence="2 3">DSM 26376</strain>
    </source>
</reference>
<evidence type="ECO:0000313" key="3">
    <source>
        <dbReference type="Proteomes" id="UP000550895"/>
    </source>
</evidence>
<evidence type="ECO:0000313" key="2">
    <source>
        <dbReference type="EMBL" id="MBB5278581.1"/>
    </source>
</evidence>